<dbReference type="GO" id="GO:0004312">
    <property type="term" value="F:fatty acid synthase activity"/>
    <property type="evidence" value="ECO:0007669"/>
    <property type="project" value="TreeGrafter"/>
</dbReference>
<proteinExistence type="predicted"/>
<dbReference type="InterPro" id="IPR050091">
    <property type="entry name" value="PKS_NRPS_Biosynth_Enz"/>
</dbReference>
<dbReference type="PANTHER" id="PTHR43775:SF20">
    <property type="entry name" value="HYBRID PKS-NRPS SYNTHETASE APDA"/>
    <property type="match status" value="1"/>
</dbReference>
<dbReference type="Proteomes" id="UP000011086">
    <property type="component" value="Unassembled WGS sequence"/>
</dbReference>
<keyword evidence="1" id="KW-0596">Phosphopantetheine</keyword>
<evidence type="ECO:0000256" key="3">
    <source>
        <dbReference type="ARBA" id="ARBA00022679"/>
    </source>
</evidence>
<dbReference type="InterPro" id="IPR016039">
    <property type="entry name" value="Thiolase-like"/>
</dbReference>
<dbReference type="Gene3D" id="3.40.47.10">
    <property type="match status" value="1"/>
</dbReference>
<dbReference type="GO" id="GO:0006633">
    <property type="term" value="P:fatty acid biosynthetic process"/>
    <property type="evidence" value="ECO:0007669"/>
    <property type="project" value="TreeGrafter"/>
</dbReference>
<dbReference type="AlphaFoldDB" id="A0AA97PNY1"/>
<feature type="non-terminal residue" evidence="5">
    <location>
        <position position="177"/>
    </location>
</feature>
<sequence length="177" mass="19819">MTLNTTLSKPREPIAVVGTGCRFPGGANSPSKLWEILEKPRGLLKKVPAERFDVDSFYHPDGSFHGRTNAANAYFLDQNIRAFDANFFNIQHHEAEVTDPQHRLLLETVYEALATAGLRVEDLRGSSTAVYCGQMMNDYKDLVNFDQDRLPTYTATGTAASILSNRVSYFFDWHGPS</sequence>
<dbReference type="SMART" id="SM00825">
    <property type="entry name" value="PKS_KS"/>
    <property type="match status" value="1"/>
</dbReference>
<evidence type="ECO:0000256" key="1">
    <source>
        <dbReference type="ARBA" id="ARBA00022450"/>
    </source>
</evidence>
<keyword evidence="3" id="KW-0808">Transferase</keyword>
<name>A0AA97PNY1_PYRO3</name>
<dbReference type="EMBL" id="JH792897">
    <property type="protein sequence ID" value="ELQ41701.1"/>
    <property type="molecule type" value="Genomic_DNA"/>
</dbReference>
<dbReference type="SUPFAM" id="SSF53901">
    <property type="entry name" value="Thiolase-like"/>
    <property type="match status" value="1"/>
</dbReference>
<accession>A0AA97PNY1</accession>
<dbReference type="CDD" id="cd00833">
    <property type="entry name" value="PKS"/>
    <property type="match status" value="1"/>
</dbReference>
<organism evidence="5">
    <name type="scientific">Pyricularia oryzae (strain Y34)</name>
    <name type="common">Rice blast fungus</name>
    <name type="synonym">Magnaporthe oryzae</name>
    <dbReference type="NCBI Taxonomy" id="1143189"/>
    <lineage>
        <taxon>Eukaryota</taxon>
        <taxon>Fungi</taxon>
        <taxon>Dikarya</taxon>
        <taxon>Ascomycota</taxon>
        <taxon>Pezizomycotina</taxon>
        <taxon>Sordariomycetes</taxon>
        <taxon>Sordariomycetidae</taxon>
        <taxon>Magnaporthales</taxon>
        <taxon>Pyriculariaceae</taxon>
        <taxon>Pyricularia</taxon>
    </lineage>
</organism>
<reference evidence="5" key="1">
    <citation type="journal article" date="2012" name="PLoS Genet.">
        <title>Comparative analysis of the genomes of two field isolates of the rice blast fungus Magnaporthe oryzae.</title>
        <authorList>
            <person name="Xue M."/>
            <person name="Yang J."/>
            <person name="Li Z."/>
            <person name="Hu S."/>
            <person name="Yao N."/>
            <person name="Dean R.A."/>
            <person name="Zhao W."/>
            <person name="Shen M."/>
            <person name="Zhang H."/>
            <person name="Li C."/>
            <person name="Liu L."/>
            <person name="Cao L."/>
            <person name="Xu X."/>
            <person name="Xing Y."/>
            <person name="Hsiang T."/>
            <person name="Zhang Z."/>
            <person name="Xu J.R."/>
            <person name="Peng Y.L."/>
        </authorList>
    </citation>
    <scope>NUCLEOTIDE SEQUENCE</scope>
    <source>
        <strain evidence="5">Y34</strain>
    </source>
</reference>
<gene>
    <name evidence="5" type="ORF">OOU_Y34scaffold00256g1</name>
</gene>
<dbReference type="PANTHER" id="PTHR43775">
    <property type="entry name" value="FATTY ACID SYNTHASE"/>
    <property type="match status" value="1"/>
</dbReference>
<evidence type="ECO:0000313" key="5">
    <source>
        <dbReference type="EMBL" id="ELQ41701.1"/>
    </source>
</evidence>
<evidence type="ECO:0000256" key="2">
    <source>
        <dbReference type="ARBA" id="ARBA00022553"/>
    </source>
</evidence>
<dbReference type="PROSITE" id="PS52004">
    <property type="entry name" value="KS3_2"/>
    <property type="match status" value="1"/>
</dbReference>
<dbReference type="GO" id="GO:0044550">
    <property type="term" value="P:secondary metabolite biosynthetic process"/>
    <property type="evidence" value="ECO:0007669"/>
    <property type="project" value="TreeGrafter"/>
</dbReference>
<dbReference type="InterPro" id="IPR014030">
    <property type="entry name" value="Ketoacyl_synth_N"/>
</dbReference>
<keyword evidence="2" id="KW-0597">Phosphoprotein</keyword>
<dbReference type="InterPro" id="IPR020841">
    <property type="entry name" value="PKS_Beta-ketoAc_synthase_dom"/>
</dbReference>
<protein>
    <recommendedName>
        <fullName evidence="4">Ketosynthase family 3 (KS3) domain-containing protein</fullName>
    </recommendedName>
</protein>
<evidence type="ECO:0000259" key="4">
    <source>
        <dbReference type="PROSITE" id="PS52004"/>
    </source>
</evidence>
<feature type="domain" description="Ketosynthase family 3 (KS3)" evidence="4">
    <location>
        <begin position="11"/>
        <end position="177"/>
    </location>
</feature>
<dbReference type="Pfam" id="PF00109">
    <property type="entry name" value="ketoacyl-synt"/>
    <property type="match status" value="1"/>
</dbReference>